<organism evidence="5 8">
    <name type="scientific">Hydrogenophaga crassostreae</name>
    <dbReference type="NCBI Taxonomy" id="1763535"/>
    <lineage>
        <taxon>Bacteria</taxon>
        <taxon>Pseudomonadati</taxon>
        <taxon>Pseudomonadota</taxon>
        <taxon>Betaproteobacteria</taxon>
        <taxon>Burkholderiales</taxon>
        <taxon>Comamonadaceae</taxon>
        <taxon>Hydrogenophaga</taxon>
    </lineage>
</organism>
<evidence type="ECO:0000313" key="6">
    <source>
        <dbReference type="EMBL" id="OAD40089.1"/>
    </source>
</evidence>
<dbReference type="Proteomes" id="UP000185657">
    <property type="component" value="Unassembled WGS sequence"/>
</dbReference>
<dbReference type="PANTHER" id="PTHR11712:SF347">
    <property type="entry name" value="BETA KETOACYL-ACYL CARRIER PROTEIN SYNTHASE"/>
    <property type="match status" value="1"/>
</dbReference>
<dbReference type="GO" id="GO:0004315">
    <property type="term" value="F:3-oxoacyl-[acyl-carrier-protein] synthase activity"/>
    <property type="evidence" value="ECO:0007669"/>
    <property type="project" value="TreeGrafter"/>
</dbReference>
<dbReference type="PANTHER" id="PTHR11712">
    <property type="entry name" value="POLYKETIDE SYNTHASE-RELATED"/>
    <property type="match status" value="1"/>
</dbReference>
<dbReference type="GO" id="GO:0006633">
    <property type="term" value="P:fatty acid biosynthetic process"/>
    <property type="evidence" value="ECO:0007669"/>
    <property type="project" value="TreeGrafter"/>
</dbReference>
<name>A0A167H079_9BURK</name>
<comment type="similarity">
    <text evidence="1 3">Belongs to the thiolase-like superfamily. Beta-ketoacyl-ACP synthases family.</text>
</comment>
<sequence>MNDVFICGAGLRSCLGDGLAASVLAIAHKVAEPHRVGLPDDQSRPYYLMAGGVAAALNGIGDSDWRARAMDAVHAVIGECQGARSSAAEGGAVFIGSSSFDRGGACQGSDQGLPLCDFAHRLARAEGWSERPVVVNTACTSAFNALHLARCQIAAGQLSEALIVGVETFNPFALYGFESMQLLAPERSEPLGKARQGMVLGEAVAALRVTSKPSDADFERALGVWRVLAYANLVDGTNPTGATEGTLVEACQSALRESGLQASEIDLVKLQAAGSPVNDAVEISALRRVFECLPPCVSLKSVLGHTLGASCAAETALLLACLESGVWPQLDYVLEPDLAGVVVSSSRPLIADGVQTVLLVGLGFGGGHSVLILKRHLP</sequence>
<accession>A0A167H079</accession>
<dbReference type="InterPro" id="IPR014031">
    <property type="entry name" value="Ketoacyl_synth_C"/>
</dbReference>
<proteinExistence type="inferred from homology"/>
<dbReference type="SUPFAM" id="SSF53901">
    <property type="entry name" value="Thiolase-like"/>
    <property type="match status" value="1"/>
</dbReference>
<dbReference type="Pfam" id="PF00109">
    <property type="entry name" value="ketoacyl-synt"/>
    <property type="match status" value="1"/>
</dbReference>
<dbReference type="PROSITE" id="PS52004">
    <property type="entry name" value="KS3_2"/>
    <property type="match status" value="1"/>
</dbReference>
<dbReference type="InterPro" id="IPR000794">
    <property type="entry name" value="Beta-ketoacyl_synthase"/>
</dbReference>
<dbReference type="RefSeq" id="WP_066094216.1">
    <property type="nucleotide sequence ID" value="NZ_CP017476.1"/>
</dbReference>
<reference evidence="5 8" key="2">
    <citation type="submission" date="2016-10" db="EMBL/GenBank/DDBJ databases">
        <title>Hydorgenophaga sp. LPB0072 isolated from gastropod.</title>
        <authorList>
            <person name="Kim E."/>
            <person name="Yi H."/>
        </authorList>
    </citation>
    <scope>NUCLEOTIDE SEQUENCE [LARGE SCALE GENOMIC DNA]</scope>
    <source>
        <strain evidence="5 8">LPB0072</strain>
    </source>
</reference>
<evidence type="ECO:0000256" key="3">
    <source>
        <dbReference type="RuleBase" id="RU003694"/>
    </source>
</evidence>
<feature type="domain" description="Ketosynthase family 3 (KS3)" evidence="4">
    <location>
        <begin position="1"/>
        <end position="375"/>
    </location>
</feature>
<dbReference type="InterPro" id="IPR016039">
    <property type="entry name" value="Thiolase-like"/>
</dbReference>
<dbReference type="EMBL" id="CP017476">
    <property type="protein sequence ID" value="AOW12904.1"/>
    <property type="molecule type" value="Genomic_DNA"/>
</dbReference>
<evidence type="ECO:0000313" key="7">
    <source>
        <dbReference type="Proteomes" id="UP000185657"/>
    </source>
</evidence>
<dbReference type="OrthoDB" id="8834566at2"/>
<evidence type="ECO:0000313" key="8">
    <source>
        <dbReference type="Proteomes" id="UP000185680"/>
    </source>
</evidence>
<keyword evidence="2 3" id="KW-0808">Transferase</keyword>
<dbReference type="KEGG" id="hyl:LPB072_08670"/>
<dbReference type="InterPro" id="IPR014030">
    <property type="entry name" value="Ketoacyl_synth_N"/>
</dbReference>
<evidence type="ECO:0000256" key="2">
    <source>
        <dbReference type="ARBA" id="ARBA00022679"/>
    </source>
</evidence>
<evidence type="ECO:0000313" key="5">
    <source>
        <dbReference type="EMBL" id="AOW12904.1"/>
    </source>
</evidence>
<dbReference type="Proteomes" id="UP000185680">
    <property type="component" value="Chromosome"/>
</dbReference>
<dbReference type="Gene3D" id="3.40.47.10">
    <property type="match status" value="1"/>
</dbReference>
<dbReference type="InterPro" id="IPR020841">
    <property type="entry name" value="PKS_Beta-ketoAc_synthase_dom"/>
</dbReference>
<dbReference type="AlphaFoldDB" id="A0A167H079"/>
<gene>
    <name evidence="5" type="ORF">LPB072_08670</name>
    <name evidence="6" type="ORF">LPB72_18165</name>
</gene>
<protein>
    <recommendedName>
        <fullName evidence="4">Ketosynthase family 3 (KS3) domain-containing protein</fullName>
    </recommendedName>
</protein>
<dbReference type="EMBL" id="LVWD01000034">
    <property type="protein sequence ID" value="OAD40089.1"/>
    <property type="molecule type" value="Genomic_DNA"/>
</dbReference>
<dbReference type="STRING" id="1763535.LPB072_08670"/>
<dbReference type="Pfam" id="PF02801">
    <property type="entry name" value="Ketoacyl-synt_C"/>
    <property type="match status" value="1"/>
</dbReference>
<keyword evidence="7" id="KW-1185">Reference proteome</keyword>
<reference evidence="6 7" key="1">
    <citation type="submission" date="2016-02" db="EMBL/GenBank/DDBJ databases">
        <title>Draft genome sequence of Hydrogenophaga sp. LPB0072.</title>
        <authorList>
            <person name="Shin S.-K."/>
            <person name="Yi H."/>
        </authorList>
    </citation>
    <scope>NUCLEOTIDE SEQUENCE [LARGE SCALE GENOMIC DNA]</scope>
    <source>
        <strain evidence="6 7">LPB0072</strain>
    </source>
</reference>
<evidence type="ECO:0000256" key="1">
    <source>
        <dbReference type="ARBA" id="ARBA00008467"/>
    </source>
</evidence>
<dbReference type="SMART" id="SM00825">
    <property type="entry name" value="PKS_KS"/>
    <property type="match status" value="1"/>
</dbReference>
<evidence type="ECO:0000259" key="4">
    <source>
        <dbReference type="PROSITE" id="PS52004"/>
    </source>
</evidence>